<reference evidence="1" key="1">
    <citation type="submission" date="2018-10" db="EMBL/GenBank/DDBJ databases">
        <title>Hidden diversity of soil giant viruses.</title>
        <authorList>
            <person name="Schulz F."/>
            <person name="Alteio L."/>
            <person name="Goudeau D."/>
            <person name="Ryan E.M."/>
            <person name="Malmstrom R.R."/>
            <person name="Blanchard J."/>
            <person name="Woyke T."/>
        </authorList>
    </citation>
    <scope>NUCLEOTIDE SEQUENCE</scope>
    <source>
        <strain evidence="1">HAV1</strain>
    </source>
</reference>
<proteinExistence type="predicted"/>
<evidence type="ECO:0000313" key="1">
    <source>
        <dbReference type="EMBL" id="AYV80744.1"/>
    </source>
</evidence>
<organism evidence="1">
    <name type="scientific">Harvfovirus sp</name>
    <dbReference type="NCBI Taxonomy" id="2487768"/>
    <lineage>
        <taxon>Viruses</taxon>
        <taxon>Varidnaviria</taxon>
        <taxon>Bamfordvirae</taxon>
        <taxon>Nucleocytoviricota</taxon>
        <taxon>Megaviricetes</taxon>
        <taxon>Imitervirales</taxon>
        <taxon>Mimiviridae</taxon>
        <taxon>Klosneuvirinae</taxon>
    </lineage>
</organism>
<protein>
    <submittedName>
        <fullName evidence="1">Uncharacterized protein</fullName>
    </submittedName>
</protein>
<gene>
    <name evidence="1" type="ORF">Harvfovirus5_48</name>
</gene>
<sequence length="167" mass="19014">MDDSKIFRTLLPHERELLKEGKITNITHKGATSAWLEAQSAVPVAGETNVYRVMGDKELLYLLEHNELPDTQPYQAIMEGPSGREYAEKYLHGKKYVNTKPTTIVEFTSPENLIRELFKIQHKAEDGVLSTGLGNKAGNQLKKFNESLSKKTTKWTIVKIKRPFTLR</sequence>
<name>A0A3G5A2L5_9VIRU</name>
<dbReference type="EMBL" id="MK072247">
    <property type="protein sequence ID" value="AYV80744.1"/>
    <property type="molecule type" value="Genomic_DNA"/>
</dbReference>
<accession>A0A3G5A2L5</accession>